<dbReference type="PROSITE" id="PS50222">
    <property type="entry name" value="EF_HAND_2"/>
    <property type="match status" value="1"/>
</dbReference>
<dbReference type="AlphaFoldDB" id="A0A8J2X1D0"/>
<feature type="region of interest" description="Disordered" evidence="2">
    <location>
        <begin position="323"/>
        <end position="351"/>
    </location>
</feature>
<evidence type="ECO:0000259" key="4">
    <source>
        <dbReference type="PROSITE" id="PS50222"/>
    </source>
</evidence>
<reference evidence="5" key="1">
    <citation type="submission" date="2021-11" db="EMBL/GenBank/DDBJ databases">
        <authorList>
            <consortium name="Genoscope - CEA"/>
            <person name="William W."/>
        </authorList>
    </citation>
    <scope>NUCLEOTIDE SEQUENCE</scope>
</reference>
<keyword evidence="6" id="KW-1185">Reference proteome</keyword>
<gene>
    <name evidence="5" type="ORF">PECAL_3P01160</name>
</gene>
<evidence type="ECO:0000256" key="3">
    <source>
        <dbReference type="SAM" id="Phobius"/>
    </source>
</evidence>
<keyword evidence="3" id="KW-0812">Transmembrane</keyword>
<evidence type="ECO:0000256" key="2">
    <source>
        <dbReference type="SAM" id="MobiDB-lite"/>
    </source>
</evidence>
<comment type="caution">
    <text evidence="5">The sequence shown here is derived from an EMBL/GenBank/DDBJ whole genome shotgun (WGS) entry which is preliminary data.</text>
</comment>
<dbReference type="SUPFAM" id="SSF47473">
    <property type="entry name" value="EF-hand"/>
    <property type="match status" value="1"/>
</dbReference>
<feature type="domain" description="EF-hand" evidence="4">
    <location>
        <begin position="100"/>
        <end position="135"/>
    </location>
</feature>
<name>A0A8J2X1D0_9STRA</name>
<accession>A0A8J2X1D0</accession>
<feature type="transmembrane region" description="Helical" evidence="3">
    <location>
        <begin position="71"/>
        <end position="93"/>
    </location>
</feature>
<evidence type="ECO:0000313" key="5">
    <source>
        <dbReference type="EMBL" id="CAH0370241.1"/>
    </source>
</evidence>
<keyword evidence="1" id="KW-0106">Calcium</keyword>
<feature type="transmembrane region" description="Helical" evidence="3">
    <location>
        <begin position="237"/>
        <end position="257"/>
    </location>
</feature>
<keyword evidence="3" id="KW-0472">Membrane</keyword>
<protein>
    <recommendedName>
        <fullName evidence="4">EF-hand domain-containing protein</fullName>
    </recommendedName>
</protein>
<evidence type="ECO:0000313" key="6">
    <source>
        <dbReference type="Proteomes" id="UP000789595"/>
    </source>
</evidence>
<sequence>PCGKTGFRPQPLGYSSSFTPCAGALRRFNSLGTRDAMADTAMGPAPLERQESVPMEIMNKCAYGEPSTKTIMVMGAVAAVLASITVYCIVSWARRSARAKFKAMIKSVFEEVDHDHGGTVDSDELYTAVLLVYLQVNKAIRVIGAVKPPKRHSVDEVLAQYAKDNKSGKELNQDQFEDVMKILSKDVAGRVTVTCGIMVGCPMLGGILVNMALAKFGRPSAARPCGSLLFTLLEPQFPTIVSLVLMLVLLPLLLDALDSYLENRQSKLGAMKELVRADSTPKATAAESSVRKEADKLAQAVETAAEEVKPVAEAAPKKKGLLAVQGLRQEEGGPERRAGGLAAAAAPPPAP</sequence>
<dbReference type="EMBL" id="CAKKNE010000003">
    <property type="protein sequence ID" value="CAH0370241.1"/>
    <property type="molecule type" value="Genomic_DNA"/>
</dbReference>
<organism evidence="5 6">
    <name type="scientific">Pelagomonas calceolata</name>
    <dbReference type="NCBI Taxonomy" id="35677"/>
    <lineage>
        <taxon>Eukaryota</taxon>
        <taxon>Sar</taxon>
        <taxon>Stramenopiles</taxon>
        <taxon>Ochrophyta</taxon>
        <taxon>Pelagophyceae</taxon>
        <taxon>Pelagomonadales</taxon>
        <taxon>Pelagomonadaceae</taxon>
        <taxon>Pelagomonas</taxon>
    </lineage>
</organism>
<evidence type="ECO:0000256" key="1">
    <source>
        <dbReference type="ARBA" id="ARBA00022837"/>
    </source>
</evidence>
<dbReference type="Proteomes" id="UP000789595">
    <property type="component" value="Unassembled WGS sequence"/>
</dbReference>
<feature type="non-terminal residue" evidence="5">
    <location>
        <position position="351"/>
    </location>
</feature>
<dbReference type="GO" id="GO:0005509">
    <property type="term" value="F:calcium ion binding"/>
    <property type="evidence" value="ECO:0007669"/>
    <property type="project" value="InterPro"/>
</dbReference>
<feature type="non-terminal residue" evidence="5">
    <location>
        <position position="1"/>
    </location>
</feature>
<dbReference type="PROSITE" id="PS00018">
    <property type="entry name" value="EF_HAND_1"/>
    <property type="match status" value="1"/>
</dbReference>
<feature type="transmembrane region" description="Helical" evidence="3">
    <location>
        <begin position="191"/>
        <end position="213"/>
    </location>
</feature>
<dbReference type="OrthoDB" id="47513at2759"/>
<proteinExistence type="predicted"/>
<feature type="compositionally biased region" description="Basic and acidic residues" evidence="2">
    <location>
        <begin position="328"/>
        <end position="338"/>
    </location>
</feature>
<dbReference type="InterPro" id="IPR002048">
    <property type="entry name" value="EF_hand_dom"/>
</dbReference>
<keyword evidence="3" id="KW-1133">Transmembrane helix</keyword>
<dbReference type="InterPro" id="IPR011992">
    <property type="entry name" value="EF-hand-dom_pair"/>
</dbReference>
<dbReference type="InterPro" id="IPR018247">
    <property type="entry name" value="EF_Hand_1_Ca_BS"/>
</dbReference>